<dbReference type="GO" id="GO:0016020">
    <property type="term" value="C:membrane"/>
    <property type="evidence" value="ECO:0007669"/>
    <property type="project" value="UniProtKB-SubCell"/>
</dbReference>
<dbReference type="InterPro" id="IPR050491">
    <property type="entry name" value="AmpC-like"/>
</dbReference>
<feature type="chain" id="PRO_5020205277" evidence="3">
    <location>
        <begin position="29"/>
        <end position="472"/>
    </location>
</feature>
<dbReference type="SUPFAM" id="SSF56601">
    <property type="entry name" value="beta-lactamase/transpeptidase-like"/>
    <property type="match status" value="1"/>
</dbReference>
<dbReference type="Proteomes" id="UP000298781">
    <property type="component" value="Chromosome"/>
</dbReference>
<dbReference type="InterPro" id="IPR001466">
    <property type="entry name" value="Beta-lactam-related"/>
</dbReference>
<evidence type="ECO:0000256" key="2">
    <source>
        <dbReference type="ARBA" id="ARBA00023136"/>
    </source>
</evidence>
<keyword evidence="2" id="KW-0472">Membrane</keyword>
<organism evidence="5 6">
    <name type="scientific">Phreatobacter stygius</name>
    <dbReference type="NCBI Taxonomy" id="1940610"/>
    <lineage>
        <taxon>Bacteria</taxon>
        <taxon>Pseudomonadati</taxon>
        <taxon>Pseudomonadota</taxon>
        <taxon>Alphaproteobacteria</taxon>
        <taxon>Hyphomicrobiales</taxon>
        <taxon>Phreatobacteraceae</taxon>
        <taxon>Phreatobacter</taxon>
    </lineage>
</organism>
<dbReference type="KEGG" id="pstg:E8M01_18020"/>
<keyword evidence="6" id="KW-1185">Reference proteome</keyword>
<comment type="subcellular location">
    <subcellularLocation>
        <location evidence="1">Membrane</location>
    </subcellularLocation>
</comment>
<proteinExistence type="predicted"/>
<gene>
    <name evidence="5" type="ORF">E8M01_18020</name>
</gene>
<dbReference type="OrthoDB" id="113033at2"/>
<evidence type="ECO:0000313" key="5">
    <source>
        <dbReference type="EMBL" id="QCI65939.1"/>
    </source>
</evidence>
<keyword evidence="3" id="KW-0732">Signal</keyword>
<dbReference type="PANTHER" id="PTHR46825">
    <property type="entry name" value="D-ALANYL-D-ALANINE-CARBOXYPEPTIDASE/ENDOPEPTIDASE AMPH"/>
    <property type="match status" value="1"/>
</dbReference>
<feature type="domain" description="Beta-lactamase-related" evidence="4">
    <location>
        <begin position="151"/>
        <end position="460"/>
    </location>
</feature>
<evidence type="ECO:0000256" key="3">
    <source>
        <dbReference type="SAM" id="SignalP"/>
    </source>
</evidence>
<evidence type="ECO:0000256" key="1">
    <source>
        <dbReference type="ARBA" id="ARBA00004370"/>
    </source>
</evidence>
<dbReference type="EMBL" id="CP039690">
    <property type="protein sequence ID" value="QCI65939.1"/>
    <property type="molecule type" value="Genomic_DNA"/>
</dbReference>
<accession>A0A4D7AXJ1</accession>
<dbReference type="Pfam" id="PF00144">
    <property type="entry name" value="Beta-lactamase"/>
    <property type="match status" value="1"/>
</dbReference>
<dbReference type="Gene3D" id="3.40.710.10">
    <property type="entry name" value="DD-peptidase/beta-lactamase superfamily"/>
    <property type="match status" value="1"/>
</dbReference>
<dbReference type="InterPro" id="IPR012338">
    <property type="entry name" value="Beta-lactam/transpept-like"/>
</dbReference>
<feature type="signal peptide" evidence="3">
    <location>
        <begin position="1"/>
        <end position="28"/>
    </location>
</feature>
<protein>
    <submittedName>
        <fullName evidence="5">Beta-lactamase family protein</fullName>
    </submittedName>
</protein>
<evidence type="ECO:0000313" key="6">
    <source>
        <dbReference type="Proteomes" id="UP000298781"/>
    </source>
</evidence>
<dbReference type="PANTHER" id="PTHR46825:SF11">
    <property type="entry name" value="PENICILLIN-BINDING PROTEIN 4"/>
    <property type="match status" value="1"/>
</dbReference>
<reference evidence="5 6" key="1">
    <citation type="submission" date="2019-04" db="EMBL/GenBank/DDBJ databases">
        <title>Phreatobacter aquaticus sp. nov.</title>
        <authorList>
            <person name="Choi A."/>
        </authorList>
    </citation>
    <scope>NUCLEOTIDE SEQUENCE [LARGE SCALE GENOMIC DNA]</scope>
    <source>
        <strain evidence="5 6">KCTC 52518</strain>
    </source>
</reference>
<name>A0A4D7AXJ1_9HYPH</name>
<evidence type="ECO:0000259" key="4">
    <source>
        <dbReference type="Pfam" id="PF00144"/>
    </source>
</evidence>
<sequence>MPPSRHLGFGMRLLVAVFTIVFLATAQAQPAVPETKAAAVFAAWLDAFNSADAVKVGAFDRTYRPAPSLAQLSGLRRQSGGFVLVRVVASEASRFTGLLKEVESQRFAQVQMALTGDPEPVLASFALDLVPPPADLAVQRLSEADAVAQLVSHLDEAARRDRFAGAVLVARDGKVLLERAWGLADRARNLPATVETRFRIGSMSKMFTAVAVLQLVEAGKLGLDDTVGRHLAGYPNRAIAETVTIRQLLTHTGGTGDIFGPGFAENRHNLRTHDDYVRLYGERAPDHPPGAGQRYSNYGFILLGALIETASGMSYDDYVRRHLFEPAGMTSTGSLPESEAVPERAVGYISRGNELVPNSDTLPWRGTSAGGGYSTVGDLLRFVEALQAGRLISPALFQAATRRQAGPFGLGFAVVGDGDWQGFGHNGGAPGMSGDLHVFPRLGYVLVALANLDPPASSRPLEFIEPRLPEAR</sequence>
<dbReference type="AlphaFoldDB" id="A0A4D7AXJ1"/>